<evidence type="ECO:0000313" key="7">
    <source>
        <dbReference type="EMBL" id="SVB01429.1"/>
    </source>
</evidence>
<protein>
    <recommendedName>
        <fullName evidence="2">methionyl-tRNA formyltransferase</fullName>
        <ecNumber evidence="2">2.1.2.9</ecNumber>
    </recommendedName>
</protein>
<evidence type="ECO:0000259" key="5">
    <source>
        <dbReference type="Pfam" id="PF00551"/>
    </source>
</evidence>
<keyword evidence="3" id="KW-0808">Transferase</keyword>
<dbReference type="InterPro" id="IPR002376">
    <property type="entry name" value="Formyl_transf_N"/>
</dbReference>
<dbReference type="SUPFAM" id="SSF53328">
    <property type="entry name" value="Formyltransferase"/>
    <property type="match status" value="1"/>
</dbReference>
<dbReference type="Pfam" id="PF02911">
    <property type="entry name" value="Formyl_trans_C"/>
    <property type="match status" value="1"/>
</dbReference>
<gene>
    <name evidence="7" type="ORF">METZ01_LOCUS154283</name>
</gene>
<evidence type="ECO:0000256" key="4">
    <source>
        <dbReference type="ARBA" id="ARBA00022917"/>
    </source>
</evidence>
<evidence type="ECO:0000256" key="2">
    <source>
        <dbReference type="ARBA" id="ARBA00012261"/>
    </source>
</evidence>
<accession>A0A382AJ82</accession>
<dbReference type="EMBL" id="UINC01025589">
    <property type="protein sequence ID" value="SVB01429.1"/>
    <property type="molecule type" value="Genomic_DNA"/>
</dbReference>
<dbReference type="CDD" id="cd08646">
    <property type="entry name" value="FMT_core_Met-tRNA-FMT_N"/>
    <property type="match status" value="1"/>
</dbReference>
<dbReference type="InterPro" id="IPR041711">
    <property type="entry name" value="Met-tRNA-FMT_N"/>
</dbReference>
<dbReference type="PANTHER" id="PTHR11138">
    <property type="entry name" value="METHIONYL-TRNA FORMYLTRANSFERASE"/>
    <property type="match status" value="1"/>
</dbReference>
<dbReference type="GO" id="GO:0004479">
    <property type="term" value="F:methionyl-tRNA formyltransferase activity"/>
    <property type="evidence" value="ECO:0007669"/>
    <property type="project" value="UniProtKB-EC"/>
</dbReference>
<evidence type="ECO:0000256" key="1">
    <source>
        <dbReference type="ARBA" id="ARBA00010699"/>
    </source>
</evidence>
<dbReference type="NCBIfam" id="TIGR00460">
    <property type="entry name" value="fmt"/>
    <property type="match status" value="1"/>
</dbReference>
<dbReference type="AlphaFoldDB" id="A0A382AJ82"/>
<dbReference type="InterPro" id="IPR011034">
    <property type="entry name" value="Formyl_transferase-like_C_sf"/>
</dbReference>
<feature type="domain" description="Formyl transferase N-terminal" evidence="5">
    <location>
        <begin position="3"/>
        <end position="177"/>
    </location>
</feature>
<reference evidence="7" key="1">
    <citation type="submission" date="2018-05" db="EMBL/GenBank/DDBJ databases">
        <authorList>
            <person name="Lanie J.A."/>
            <person name="Ng W.-L."/>
            <person name="Kazmierczak K.M."/>
            <person name="Andrzejewski T.M."/>
            <person name="Davidsen T.M."/>
            <person name="Wayne K.J."/>
            <person name="Tettelin H."/>
            <person name="Glass J.I."/>
            <person name="Rusch D."/>
            <person name="Podicherti R."/>
            <person name="Tsui H.-C.T."/>
            <person name="Winkler M.E."/>
        </authorList>
    </citation>
    <scope>NUCLEOTIDE SEQUENCE</scope>
</reference>
<dbReference type="PANTHER" id="PTHR11138:SF5">
    <property type="entry name" value="METHIONYL-TRNA FORMYLTRANSFERASE, MITOCHONDRIAL"/>
    <property type="match status" value="1"/>
</dbReference>
<dbReference type="HAMAP" id="MF_00182">
    <property type="entry name" value="Formyl_trans"/>
    <property type="match status" value="1"/>
</dbReference>
<evidence type="ECO:0000256" key="3">
    <source>
        <dbReference type="ARBA" id="ARBA00022679"/>
    </source>
</evidence>
<dbReference type="CDD" id="cd08704">
    <property type="entry name" value="Met_tRNA_FMT_C"/>
    <property type="match status" value="1"/>
</dbReference>
<name>A0A382AJ82_9ZZZZ</name>
<dbReference type="InterPro" id="IPR005793">
    <property type="entry name" value="Formyl_trans_C"/>
</dbReference>
<dbReference type="SUPFAM" id="SSF50486">
    <property type="entry name" value="FMT C-terminal domain-like"/>
    <property type="match status" value="1"/>
</dbReference>
<keyword evidence="4" id="KW-0648">Protein biosynthesis</keyword>
<dbReference type="InterPro" id="IPR036477">
    <property type="entry name" value="Formyl_transf_N_sf"/>
</dbReference>
<dbReference type="Pfam" id="PF00551">
    <property type="entry name" value="Formyl_trans_N"/>
    <property type="match status" value="1"/>
</dbReference>
<dbReference type="InterPro" id="IPR044135">
    <property type="entry name" value="Met-tRNA-FMT_C"/>
</dbReference>
<organism evidence="7">
    <name type="scientific">marine metagenome</name>
    <dbReference type="NCBI Taxonomy" id="408172"/>
    <lineage>
        <taxon>unclassified sequences</taxon>
        <taxon>metagenomes</taxon>
        <taxon>ecological metagenomes</taxon>
    </lineage>
</organism>
<dbReference type="GO" id="GO:0005829">
    <property type="term" value="C:cytosol"/>
    <property type="evidence" value="ECO:0007669"/>
    <property type="project" value="TreeGrafter"/>
</dbReference>
<evidence type="ECO:0000259" key="6">
    <source>
        <dbReference type="Pfam" id="PF02911"/>
    </source>
</evidence>
<dbReference type="EC" id="2.1.2.9" evidence="2"/>
<sequence length="312" mass="34555">MSIVFMGTPEWAIPSLKAVIESGIEVSAVFTQPDRRVGRKRELTPSPVKQFALAQNLAVHSPENAESKDTLELVRSMSPELILVCAYGQILTQQFLDIPDIGCFNLHFSFLPSLRGASPVQTAIASGLKTTGVSLQKMVLRLDSGPLAVCSGEVEILQDDTTPMLGTRLSEVGGDLIRQNLQNILEGNFTLTEQNESKATYCSIIKKEDGHLNWKEETAHVIERKLRAYTPWPGIYSFYKIKSKSDSRHRLQFTKAELVQGNFECGKIYPDLTVGAHTDGLKILYLKPEGKKEMDADSFLRGNAEILGTVLE</sequence>
<proteinExistence type="inferred from homology"/>
<dbReference type="Gene3D" id="3.40.50.12230">
    <property type="match status" value="1"/>
</dbReference>
<comment type="similarity">
    <text evidence="1">Belongs to the Fmt family.</text>
</comment>
<dbReference type="InterPro" id="IPR005794">
    <property type="entry name" value="Fmt"/>
</dbReference>
<feature type="domain" description="Formyl transferase C-terminal" evidence="6">
    <location>
        <begin position="205"/>
        <end position="303"/>
    </location>
</feature>